<gene>
    <name evidence="1" type="ORF">BCF44_1445</name>
</gene>
<dbReference type="Proteomes" id="UP000256269">
    <property type="component" value="Unassembled WGS sequence"/>
</dbReference>
<name>A0A3E0G797_9PSEU</name>
<proteinExistence type="predicted"/>
<dbReference type="AlphaFoldDB" id="A0A3E0G797"/>
<protein>
    <submittedName>
        <fullName evidence="1">Pyridoxamine 5'-phosphate oxidase family protein</fullName>
    </submittedName>
</protein>
<comment type="caution">
    <text evidence="1">The sequence shown here is derived from an EMBL/GenBank/DDBJ whole genome shotgun (WGS) entry which is preliminary data.</text>
</comment>
<dbReference type="EMBL" id="QUNO01000044">
    <property type="protein sequence ID" value="REH17829.1"/>
    <property type="molecule type" value="Genomic_DNA"/>
</dbReference>
<organism evidence="1 2">
    <name type="scientific">Kutzneria buriramensis</name>
    <dbReference type="NCBI Taxonomy" id="1045776"/>
    <lineage>
        <taxon>Bacteria</taxon>
        <taxon>Bacillati</taxon>
        <taxon>Actinomycetota</taxon>
        <taxon>Actinomycetes</taxon>
        <taxon>Pseudonocardiales</taxon>
        <taxon>Pseudonocardiaceae</taxon>
        <taxon>Kutzneria</taxon>
    </lineage>
</organism>
<sequence length="58" mass="6382">MEIRGEGEVIDSAWAADRAQTGFDGAVIRIHPKRFISFGIDEANSDVTDYKVKARTVA</sequence>
<reference evidence="1 2" key="1">
    <citation type="submission" date="2018-08" db="EMBL/GenBank/DDBJ databases">
        <title>Genomic Encyclopedia of Archaeal and Bacterial Type Strains, Phase II (KMG-II): from individual species to whole genera.</title>
        <authorList>
            <person name="Goeker M."/>
        </authorList>
    </citation>
    <scope>NUCLEOTIDE SEQUENCE [LARGE SCALE GENOMIC DNA]</scope>
    <source>
        <strain evidence="1 2">DSM 45791</strain>
    </source>
</reference>
<evidence type="ECO:0000313" key="2">
    <source>
        <dbReference type="Proteomes" id="UP000256269"/>
    </source>
</evidence>
<keyword evidence="2" id="KW-1185">Reference proteome</keyword>
<accession>A0A3E0G797</accession>
<dbReference type="RefSeq" id="WP_170218280.1">
    <property type="nucleotide sequence ID" value="NZ_CP144375.1"/>
</dbReference>
<evidence type="ECO:0000313" key="1">
    <source>
        <dbReference type="EMBL" id="REH17829.1"/>
    </source>
</evidence>